<dbReference type="PATRIC" id="fig|1423801.4.peg.2148"/>
<organism evidence="2 3">
    <name type="scientific">Liquorilactobacillus satsumensis DSM 16230 = JCM 12392</name>
    <dbReference type="NCBI Taxonomy" id="1423801"/>
    <lineage>
        <taxon>Bacteria</taxon>
        <taxon>Bacillati</taxon>
        <taxon>Bacillota</taxon>
        <taxon>Bacilli</taxon>
        <taxon>Lactobacillales</taxon>
        <taxon>Lactobacillaceae</taxon>
        <taxon>Liquorilactobacillus</taxon>
    </lineage>
</organism>
<sequence>MLLLVKKGDEYKLKKKLIGLIALSALSSGLIVDAVQTTNIAKVATNGVRTEQANSHSNSNNTGTVFASELPYH</sequence>
<gene>
    <name evidence="2" type="ORF">FD50_GL002101</name>
</gene>
<evidence type="ECO:0000313" key="2">
    <source>
        <dbReference type="EMBL" id="KRL96820.1"/>
    </source>
</evidence>
<feature type="region of interest" description="Disordered" evidence="1">
    <location>
        <begin position="49"/>
        <end position="73"/>
    </location>
</feature>
<dbReference type="EMBL" id="AZFQ01000055">
    <property type="protein sequence ID" value="KRL96820.1"/>
    <property type="molecule type" value="Genomic_DNA"/>
</dbReference>
<comment type="caution">
    <text evidence="2">The sequence shown here is derived from an EMBL/GenBank/DDBJ whole genome shotgun (WGS) entry which is preliminary data.</text>
</comment>
<feature type="compositionally biased region" description="Polar residues" evidence="1">
    <location>
        <begin position="49"/>
        <end position="65"/>
    </location>
</feature>
<dbReference type="Proteomes" id="UP000051166">
    <property type="component" value="Unassembled WGS sequence"/>
</dbReference>
<keyword evidence="3" id="KW-1185">Reference proteome</keyword>
<evidence type="ECO:0000313" key="3">
    <source>
        <dbReference type="Proteomes" id="UP000051166"/>
    </source>
</evidence>
<reference evidence="2 3" key="1">
    <citation type="journal article" date="2015" name="Genome Announc.">
        <title>Expanding the biotechnology potential of lactobacilli through comparative genomics of 213 strains and associated genera.</title>
        <authorList>
            <person name="Sun Z."/>
            <person name="Harris H.M."/>
            <person name="McCann A."/>
            <person name="Guo C."/>
            <person name="Argimon S."/>
            <person name="Zhang W."/>
            <person name="Yang X."/>
            <person name="Jeffery I.B."/>
            <person name="Cooney J.C."/>
            <person name="Kagawa T.F."/>
            <person name="Liu W."/>
            <person name="Song Y."/>
            <person name="Salvetti E."/>
            <person name="Wrobel A."/>
            <person name="Rasinkangas P."/>
            <person name="Parkhill J."/>
            <person name="Rea M.C."/>
            <person name="O'Sullivan O."/>
            <person name="Ritari J."/>
            <person name="Douillard F.P."/>
            <person name="Paul Ross R."/>
            <person name="Yang R."/>
            <person name="Briner A.E."/>
            <person name="Felis G.E."/>
            <person name="de Vos W.M."/>
            <person name="Barrangou R."/>
            <person name="Klaenhammer T.R."/>
            <person name="Caufield P.W."/>
            <person name="Cui Y."/>
            <person name="Zhang H."/>
            <person name="O'Toole P.W."/>
        </authorList>
    </citation>
    <scope>NUCLEOTIDE SEQUENCE [LARGE SCALE GENOMIC DNA]</scope>
    <source>
        <strain evidence="2 3">DSM 16230</strain>
    </source>
</reference>
<accession>A0A0R1UVT4</accession>
<protein>
    <submittedName>
        <fullName evidence="2">Uncharacterized protein</fullName>
    </submittedName>
</protein>
<evidence type="ECO:0000256" key="1">
    <source>
        <dbReference type="SAM" id="MobiDB-lite"/>
    </source>
</evidence>
<name>A0A0R1UVT4_9LACO</name>
<dbReference type="AlphaFoldDB" id="A0A0R1UVT4"/>
<proteinExistence type="predicted"/>